<dbReference type="AlphaFoldDB" id="A0A243RY41"/>
<comment type="caution">
    <text evidence="1">The sequence shown here is derived from an EMBL/GenBank/DDBJ whole genome shotgun (WGS) entry which is preliminary data.</text>
</comment>
<organism evidence="1 2">
    <name type="scientific">Streptosporangium minutum</name>
    <dbReference type="NCBI Taxonomy" id="569862"/>
    <lineage>
        <taxon>Bacteria</taxon>
        <taxon>Bacillati</taxon>
        <taxon>Actinomycetota</taxon>
        <taxon>Actinomycetes</taxon>
        <taxon>Streptosporangiales</taxon>
        <taxon>Streptosporangiaceae</taxon>
        <taxon>Streptosporangium</taxon>
    </lineage>
</organism>
<sequence>MTYTHEALADMLWAQAEGLYTDEAAVDLVIRHDVWLRRTDFHRFIQVETAPETVDTPMAMVQWQDAADALNVGDLAGSTSETAVLRIAAALGGGGPVDLRACLGSLDTTNTHLVTRAIRHANSSGGRWEA</sequence>
<evidence type="ECO:0000313" key="1">
    <source>
        <dbReference type="EMBL" id="OUD00097.1"/>
    </source>
</evidence>
<dbReference type="Proteomes" id="UP000194761">
    <property type="component" value="Unassembled WGS sequence"/>
</dbReference>
<dbReference type="RefSeq" id="WP_086566433.1">
    <property type="nucleotide sequence ID" value="NZ_NGFP01000001.1"/>
</dbReference>
<gene>
    <name evidence="1" type="ORF">CA984_00200</name>
</gene>
<keyword evidence="2" id="KW-1185">Reference proteome</keyword>
<name>A0A243RY41_9ACTN</name>
<protein>
    <submittedName>
        <fullName evidence="1">Uncharacterized protein</fullName>
    </submittedName>
</protein>
<proteinExistence type="predicted"/>
<reference evidence="1 2" key="1">
    <citation type="submission" date="2017-05" db="EMBL/GenBank/DDBJ databases">
        <title>Biotechnological potential of actinobacteria isolated from South African environments.</title>
        <authorList>
            <person name="Le Roes-Hill M."/>
            <person name="Prins A."/>
            <person name="Durrell K.A."/>
        </authorList>
    </citation>
    <scope>NUCLEOTIDE SEQUENCE [LARGE SCALE GENOMIC DNA]</scope>
    <source>
        <strain evidence="1">M26</strain>
    </source>
</reference>
<dbReference type="EMBL" id="NGFP01000001">
    <property type="protein sequence ID" value="OUD00097.1"/>
    <property type="molecule type" value="Genomic_DNA"/>
</dbReference>
<evidence type="ECO:0000313" key="2">
    <source>
        <dbReference type="Proteomes" id="UP000194761"/>
    </source>
</evidence>
<accession>A0A243RY41</accession>